<comment type="caution">
    <text evidence="1">The sequence shown here is derived from an EMBL/GenBank/DDBJ whole genome shotgun (WGS) entry which is preliminary data.</text>
</comment>
<accession>A0A4Y7TPS7</accession>
<sequence>MPQSRSITQISKKEGCLTHTSRSLSLITVSNTQEFASAIFTGWNMGIVGIGSQDPTPRLHLSVKGGTSRRGRLVGFEHCTSQSK</sequence>
<gene>
    <name evidence="1" type="ORF">FA13DRAFT_1727513</name>
</gene>
<evidence type="ECO:0000313" key="1">
    <source>
        <dbReference type="EMBL" id="TEB35954.1"/>
    </source>
</evidence>
<name>A0A4Y7TPS7_COPMI</name>
<protein>
    <submittedName>
        <fullName evidence="1">Uncharacterized protein</fullName>
    </submittedName>
</protein>
<organism evidence="1 2">
    <name type="scientific">Coprinellus micaceus</name>
    <name type="common">Glistening ink-cap mushroom</name>
    <name type="synonym">Coprinus micaceus</name>
    <dbReference type="NCBI Taxonomy" id="71717"/>
    <lineage>
        <taxon>Eukaryota</taxon>
        <taxon>Fungi</taxon>
        <taxon>Dikarya</taxon>
        <taxon>Basidiomycota</taxon>
        <taxon>Agaricomycotina</taxon>
        <taxon>Agaricomycetes</taxon>
        <taxon>Agaricomycetidae</taxon>
        <taxon>Agaricales</taxon>
        <taxon>Agaricineae</taxon>
        <taxon>Psathyrellaceae</taxon>
        <taxon>Coprinellus</taxon>
    </lineage>
</organism>
<reference evidence="1 2" key="1">
    <citation type="journal article" date="2019" name="Nat. Ecol. Evol.">
        <title>Megaphylogeny resolves global patterns of mushroom evolution.</title>
        <authorList>
            <person name="Varga T."/>
            <person name="Krizsan K."/>
            <person name="Foldi C."/>
            <person name="Dima B."/>
            <person name="Sanchez-Garcia M."/>
            <person name="Sanchez-Ramirez S."/>
            <person name="Szollosi G.J."/>
            <person name="Szarkandi J.G."/>
            <person name="Papp V."/>
            <person name="Albert L."/>
            <person name="Andreopoulos W."/>
            <person name="Angelini C."/>
            <person name="Antonin V."/>
            <person name="Barry K.W."/>
            <person name="Bougher N.L."/>
            <person name="Buchanan P."/>
            <person name="Buyck B."/>
            <person name="Bense V."/>
            <person name="Catcheside P."/>
            <person name="Chovatia M."/>
            <person name="Cooper J."/>
            <person name="Damon W."/>
            <person name="Desjardin D."/>
            <person name="Finy P."/>
            <person name="Geml J."/>
            <person name="Haridas S."/>
            <person name="Hughes K."/>
            <person name="Justo A."/>
            <person name="Karasinski D."/>
            <person name="Kautmanova I."/>
            <person name="Kiss B."/>
            <person name="Kocsube S."/>
            <person name="Kotiranta H."/>
            <person name="LaButti K.M."/>
            <person name="Lechner B.E."/>
            <person name="Liimatainen K."/>
            <person name="Lipzen A."/>
            <person name="Lukacs Z."/>
            <person name="Mihaltcheva S."/>
            <person name="Morgado L.N."/>
            <person name="Niskanen T."/>
            <person name="Noordeloos M.E."/>
            <person name="Ohm R.A."/>
            <person name="Ortiz-Santana B."/>
            <person name="Ovrebo C."/>
            <person name="Racz N."/>
            <person name="Riley R."/>
            <person name="Savchenko A."/>
            <person name="Shiryaev A."/>
            <person name="Soop K."/>
            <person name="Spirin V."/>
            <person name="Szebenyi C."/>
            <person name="Tomsovsky M."/>
            <person name="Tulloss R.E."/>
            <person name="Uehling J."/>
            <person name="Grigoriev I.V."/>
            <person name="Vagvolgyi C."/>
            <person name="Papp T."/>
            <person name="Martin F.M."/>
            <person name="Miettinen O."/>
            <person name="Hibbett D.S."/>
            <person name="Nagy L.G."/>
        </authorList>
    </citation>
    <scope>NUCLEOTIDE SEQUENCE [LARGE SCALE GENOMIC DNA]</scope>
    <source>
        <strain evidence="1 2">FP101781</strain>
    </source>
</reference>
<dbReference type="EMBL" id="QPFP01000006">
    <property type="protein sequence ID" value="TEB35954.1"/>
    <property type="molecule type" value="Genomic_DNA"/>
</dbReference>
<keyword evidence="2" id="KW-1185">Reference proteome</keyword>
<proteinExistence type="predicted"/>
<dbReference type="AlphaFoldDB" id="A0A4Y7TPS7"/>
<evidence type="ECO:0000313" key="2">
    <source>
        <dbReference type="Proteomes" id="UP000298030"/>
    </source>
</evidence>
<dbReference type="Proteomes" id="UP000298030">
    <property type="component" value="Unassembled WGS sequence"/>
</dbReference>